<keyword evidence="6" id="KW-1185">Reference proteome</keyword>
<comment type="caution">
    <text evidence="5">The sequence shown here is derived from an EMBL/GenBank/DDBJ whole genome shotgun (WGS) entry which is preliminary data.</text>
</comment>
<dbReference type="PANTHER" id="PTHR43490">
    <property type="entry name" value="(+)-NEOMENTHOL DEHYDROGENASE"/>
    <property type="match status" value="1"/>
</dbReference>
<evidence type="ECO:0000256" key="4">
    <source>
        <dbReference type="RuleBase" id="RU000363"/>
    </source>
</evidence>
<reference evidence="5" key="1">
    <citation type="submission" date="2023-05" db="EMBL/GenBank/DDBJ databases">
        <title>Nepenthes gracilis genome sequencing.</title>
        <authorList>
            <person name="Fukushima K."/>
        </authorList>
    </citation>
    <scope>NUCLEOTIDE SEQUENCE</scope>
    <source>
        <strain evidence="5">SING2019-196</strain>
    </source>
</reference>
<dbReference type="InterPro" id="IPR002347">
    <property type="entry name" value="SDR_fam"/>
</dbReference>
<dbReference type="Pfam" id="PF00106">
    <property type="entry name" value="adh_short"/>
    <property type="match status" value="1"/>
</dbReference>
<dbReference type="GO" id="GO:0016020">
    <property type="term" value="C:membrane"/>
    <property type="evidence" value="ECO:0007669"/>
    <property type="project" value="TreeGrafter"/>
</dbReference>
<proteinExistence type="inferred from homology"/>
<evidence type="ECO:0000256" key="1">
    <source>
        <dbReference type="ARBA" id="ARBA00006484"/>
    </source>
</evidence>
<keyword evidence="2" id="KW-0521">NADP</keyword>
<protein>
    <submittedName>
        <fullName evidence="5">Uncharacterized protein</fullName>
    </submittedName>
</protein>
<keyword evidence="3" id="KW-0560">Oxidoreductase</keyword>
<dbReference type="InterPro" id="IPR036291">
    <property type="entry name" value="NAD(P)-bd_dom_sf"/>
</dbReference>
<dbReference type="GO" id="GO:0016491">
    <property type="term" value="F:oxidoreductase activity"/>
    <property type="evidence" value="ECO:0007669"/>
    <property type="project" value="UniProtKB-KW"/>
</dbReference>
<dbReference type="SUPFAM" id="SSF51735">
    <property type="entry name" value="NAD(P)-binding Rossmann-fold domains"/>
    <property type="match status" value="1"/>
</dbReference>
<evidence type="ECO:0000313" key="5">
    <source>
        <dbReference type="EMBL" id="GMH18391.1"/>
    </source>
</evidence>
<accession>A0AAD3XW55</accession>
<name>A0AAD3XW55_NEPGR</name>
<organism evidence="5 6">
    <name type="scientific">Nepenthes gracilis</name>
    <name type="common">Slender pitcher plant</name>
    <dbReference type="NCBI Taxonomy" id="150966"/>
    <lineage>
        <taxon>Eukaryota</taxon>
        <taxon>Viridiplantae</taxon>
        <taxon>Streptophyta</taxon>
        <taxon>Embryophyta</taxon>
        <taxon>Tracheophyta</taxon>
        <taxon>Spermatophyta</taxon>
        <taxon>Magnoliopsida</taxon>
        <taxon>eudicotyledons</taxon>
        <taxon>Gunneridae</taxon>
        <taxon>Pentapetalae</taxon>
        <taxon>Caryophyllales</taxon>
        <taxon>Nepenthaceae</taxon>
        <taxon>Nepenthes</taxon>
    </lineage>
</organism>
<evidence type="ECO:0000256" key="3">
    <source>
        <dbReference type="ARBA" id="ARBA00023002"/>
    </source>
</evidence>
<dbReference type="PRINTS" id="PR00080">
    <property type="entry name" value="SDRFAMILY"/>
</dbReference>
<evidence type="ECO:0000256" key="2">
    <source>
        <dbReference type="ARBA" id="ARBA00022857"/>
    </source>
</evidence>
<dbReference type="PRINTS" id="PR00081">
    <property type="entry name" value="GDHRDH"/>
</dbReference>
<sequence length="304" mass="33745">MAEAPNFLSTKRYAVVTGSNKGIGFEICRQLASKGVTVVLTSRDEKKGKTALKSLQILPDLSNRLVYHQLDVTDPKSIDSLVNFVKTKFGKLDILVNNAGIAGCTLDIDAFNASGITPPSEPSNWERFTVQSYEDTEECLKTNYYGVKRMSNAMVPLLQLSDSPRIVNVSSYMGNLKYMTNEWAKGVLSDTEKLTEERIEDVLTQFLKDFKEGTWSENGWPPYFSAYRFSKALVNTITRAMAKKYPSICINSVCPGAIKTDINSFYALSTVEYGAENVLQPALMPHGGDSGVYFDQREAASPFE</sequence>
<dbReference type="EMBL" id="BSYO01000019">
    <property type="protein sequence ID" value="GMH18391.1"/>
    <property type="molecule type" value="Genomic_DNA"/>
</dbReference>
<dbReference type="PANTHER" id="PTHR43490:SF119">
    <property type="entry name" value="SHORT-CHAIN DEHYDROGENASE_REDUCTASE"/>
    <property type="match status" value="1"/>
</dbReference>
<dbReference type="Proteomes" id="UP001279734">
    <property type="component" value="Unassembled WGS sequence"/>
</dbReference>
<dbReference type="Gene3D" id="3.40.50.720">
    <property type="entry name" value="NAD(P)-binding Rossmann-like Domain"/>
    <property type="match status" value="1"/>
</dbReference>
<dbReference type="AlphaFoldDB" id="A0AAD3XW55"/>
<comment type="similarity">
    <text evidence="1 4">Belongs to the short-chain dehydrogenases/reductases (SDR) family.</text>
</comment>
<evidence type="ECO:0000313" key="6">
    <source>
        <dbReference type="Proteomes" id="UP001279734"/>
    </source>
</evidence>
<gene>
    <name evidence="5" type="ORF">Nepgr_020232</name>
</gene>